<dbReference type="Proteomes" id="UP000228775">
    <property type="component" value="Unassembled WGS sequence"/>
</dbReference>
<gene>
    <name evidence="1" type="ORF">COS76_03420</name>
</gene>
<evidence type="ECO:0000313" key="2">
    <source>
        <dbReference type="Proteomes" id="UP000228775"/>
    </source>
</evidence>
<dbReference type="GO" id="GO:0004540">
    <property type="term" value="F:RNA nuclease activity"/>
    <property type="evidence" value="ECO:0007669"/>
    <property type="project" value="InterPro"/>
</dbReference>
<proteinExistence type="predicted"/>
<name>A0A2M7AWC6_9BACT</name>
<dbReference type="PANTHER" id="PTHR35458:SF2">
    <property type="entry name" value="SLR0755 PROTEIN"/>
    <property type="match status" value="1"/>
</dbReference>
<sequence length="253" mass="28919">MFNPKTKRIGKLAELFPKPIKELENIFDGDSGIYLDWQNVIHWQEKLGWRFNLKRIKQFFDSFSTIKFIKIYVGTLKGNEQSENQITELKIMGYDVKTKLVKIMPISIDVSSIPKNSPALLQSFIRKSLLKKLDLESIEFLNSKLAELNQRGILSIKDQKCNFDVEIGREMSCDFESDGLDNYILWSVDSDFADPITQISSGGKRAVIFATSGRVSPELDATGVLIFDIKKIKEFICWPKDLPQGIKDKIDGQ</sequence>
<protein>
    <submittedName>
        <fullName evidence="1">Uncharacterized protein</fullName>
    </submittedName>
</protein>
<dbReference type="PANTHER" id="PTHR35458">
    <property type="entry name" value="SLR0755 PROTEIN"/>
    <property type="match status" value="1"/>
</dbReference>
<evidence type="ECO:0000313" key="1">
    <source>
        <dbReference type="EMBL" id="PIU74938.1"/>
    </source>
</evidence>
<dbReference type="AlphaFoldDB" id="A0A2M7AWC6"/>
<accession>A0A2M7AWC6</accession>
<dbReference type="InterPro" id="IPR047140">
    <property type="entry name" value="LabA"/>
</dbReference>
<comment type="caution">
    <text evidence="1">The sequence shown here is derived from an EMBL/GenBank/DDBJ whole genome shotgun (WGS) entry which is preliminary data.</text>
</comment>
<organism evidence="1 2">
    <name type="scientific">Candidatus Portnoybacteria bacterium CG06_land_8_20_14_3_00_39_12</name>
    <dbReference type="NCBI Taxonomy" id="1974809"/>
    <lineage>
        <taxon>Bacteria</taxon>
        <taxon>Candidatus Portnoyibacteriota</taxon>
    </lineage>
</organism>
<dbReference type="EMBL" id="PEVY01000071">
    <property type="protein sequence ID" value="PIU74938.1"/>
    <property type="molecule type" value="Genomic_DNA"/>
</dbReference>
<reference evidence="2" key="1">
    <citation type="submission" date="2017-09" db="EMBL/GenBank/DDBJ databases">
        <title>Depth-based differentiation of microbial function through sediment-hosted aquifers and enrichment of novel symbionts in the deep terrestrial subsurface.</title>
        <authorList>
            <person name="Probst A.J."/>
            <person name="Ladd B."/>
            <person name="Jarett J.K."/>
            <person name="Geller-Mcgrath D.E."/>
            <person name="Sieber C.M.K."/>
            <person name="Emerson J.B."/>
            <person name="Anantharaman K."/>
            <person name="Thomas B.C."/>
            <person name="Malmstrom R."/>
            <person name="Stieglmeier M."/>
            <person name="Klingl A."/>
            <person name="Woyke T."/>
            <person name="Ryan C.M."/>
            <person name="Banfield J.F."/>
        </authorList>
    </citation>
    <scope>NUCLEOTIDE SEQUENCE [LARGE SCALE GENOMIC DNA]</scope>
</reference>
<dbReference type="Gene3D" id="3.40.50.1010">
    <property type="entry name" value="5'-nuclease"/>
    <property type="match status" value="1"/>
</dbReference>